<evidence type="ECO:0000313" key="12">
    <source>
        <dbReference type="Proteomes" id="UP000015104"/>
    </source>
</evidence>
<feature type="binding site" evidence="10">
    <location>
        <position position="17"/>
    </location>
    <ligand>
        <name>ATP</name>
        <dbReference type="ChEBI" id="CHEBI:30616"/>
    </ligand>
</feature>
<dbReference type="OMA" id="QCEIFGT"/>
<dbReference type="PANTHER" id="PTHR12595:SF0">
    <property type="entry name" value="ADENYLATE KINASE ISOENZYME 6"/>
    <property type="match status" value="1"/>
</dbReference>
<keyword evidence="6 10" id="KW-0547">Nucleotide-binding</keyword>
<dbReference type="PANTHER" id="PTHR12595">
    <property type="entry name" value="POS9-ACTIVATING FACTOR FAP7-RELATED"/>
    <property type="match status" value="1"/>
</dbReference>
<comment type="subunit">
    <text evidence="10">Monomer and homodimer. Interacts with small ribosomal subunit protein uS11. Not a structural component of 43S pre-ribosomes, but transiently interacts with them by binding to uS11.</text>
</comment>
<dbReference type="EnsemblMetazoa" id="tetur02g10550.1">
    <property type="protein sequence ID" value="tetur02g10550.1"/>
    <property type="gene ID" value="tetur02g10550"/>
</dbReference>
<comment type="caution">
    <text evidence="10">Lacks conserved residue(s) required for the propagation of feature annotation.</text>
</comment>
<dbReference type="eggNOG" id="KOG3347">
    <property type="taxonomic scope" value="Eukaryota"/>
</dbReference>
<comment type="function">
    <text evidence="10">Broad-specificity nucleoside monophosphate (NMP) kinase that catalyzes the reversible transfer of the terminal phosphate group between nucleoside triphosphates and monophosphates. Has also ATPase activity. Involved in the late cytoplasmic maturation steps of the 40S ribosomal particles, specifically 18S rRNA maturation. While NMP activity is not required for ribosome maturation, ATPase activity is. Associates transiently with small ribosomal subunit protein uS11. ATP hydrolysis breaks the interaction with uS11. May temporarily remove uS11 from the ribosome to enable a conformational change of the ribosomal RNA that is needed for the final maturation step of the small ribosomal subunit. Its NMP activity may have a role in nuclear energy homeostasis.</text>
</comment>
<sequence length="182" mass="21139">MANMRRYANILITGTPGTGKTSICEKLLSSLHNYQYINVGEFAAERQLYIEYDHQLECHVLDEDAVVEQMRPIMEDDQGGIIVDFHGCDLFPEEWFDQVFVLRTSNTPLFDRLSDRGYSQKKLDTNVESEIFQVILDEAKQTFDEDIIVELNNDEPADLDANVNHILDYIECRNNRHYDGLR</sequence>
<protein>
    <recommendedName>
        <fullName evidence="10">Adenylate kinase isoenzyme 6 homolog</fullName>
        <shortName evidence="10">AK6</shortName>
        <ecNumber evidence="10">2.7.4.3</ecNumber>
    </recommendedName>
    <alternativeName>
        <fullName evidence="10">Dual activity adenylate kinase/ATPase</fullName>
        <shortName evidence="10">AK/ATPase</shortName>
    </alternativeName>
</protein>
<evidence type="ECO:0000256" key="2">
    <source>
        <dbReference type="ARBA" id="ARBA00022490"/>
    </source>
</evidence>
<dbReference type="InterPro" id="IPR027417">
    <property type="entry name" value="P-loop_NTPase"/>
</dbReference>
<feature type="region of interest" description="LID" evidence="10">
    <location>
        <begin position="115"/>
        <end position="125"/>
    </location>
</feature>
<feature type="region of interest" description="NMPbind" evidence="10">
    <location>
        <begin position="38"/>
        <end position="61"/>
    </location>
</feature>
<accession>T1JX35</accession>
<proteinExistence type="inferred from homology"/>
<organism evidence="11 12">
    <name type="scientific">Tetranychus urticae</name>
    <name type="common">Two-spotted spider mite</name>
    <dbReference type="NCBI Taxonomy" id="32264"/>
    <lineage>
        <taxon>Eukaryota</taxon>
        <taxon>Metazoa</taxon>
        <taxon>Ecdysozoa</taxon>
        <taxon>Arthropoda</taxon>
        <taxon>Chelicerata</taxon>
        <taxon>Arachnida</taxon>
        <taxon>Acari</taxon>
        <taxon>Acariformes</taxon>
        <taxon>Trombidiformes</taxon>
        <taxon>Prostigmata</taxon>
        <taxon>Eleutherengona</taxon>
        <taxon>Raphignathae</taxon>
        <taxon>Tetranychoidea</taxon>
        <taxon>Tetranychidae</taxon>
        <taxon>Tetranychus</taxon>
    </lineage>
</organism>
<dbReference type="HOGENOM" id="CLU_079096_3_1_1"/>
<keyword evidence="2 10" id="KW-0963">Cytoplasm</keyword>
<evidence type="ECO:0000256" key="9">
    <source>
        <dbReference type="ARBA" id="ARBA00023242"/>
    </source>
</evidence>
<reference evidence="12" key="1">
    <citation type="submission" date="2011-08" db="EMBL/GenBank/DDBJ databases">
        <authorList>
            <person name="Rombauts S."/>
        </authorList>
    </citation>
    <scope>NUCLEOTIDE SEQUENCE</scope>
    <source>
        <strain evidence="12">London</strain>
    </source>
</reference>
<dbReference type="GO" id="GO:0006364">
    <property type="term" value="P:rRNA processing"/>
    <property type="evidence" value="ECO:0007669"/>
    <property type="project" value="UniProtKB-KW"/>
</dbReference>
<evidence type="ECO:0000256" key="3">
    <source>
        <dbReference type="ARBA" id="ARBA00022517"/>
    </source>
</evidence>
<evidence type="ECO:0000256" key="10">
    <source>
        <dbReference type="HAMAP-Rule" id="MF_03173"/>
    </source>
</evidence>
<dbReference type="EC" id="2.7.4.3" evidence="10"/>
<evidence type="ECO:0000256" key="1">
    <source>
        <dbReference type="ARBA" id="ARBA00000582"/>
    </source>
</evidence>
<dbReference type="Gene3D" id="3.40.50.300">
    <property type="entry name" value="P-loop containing nucleotide triphosphate hydrolases"/>
    <property type="match status" value="1"/>
</dbReference>
<keyword evidence="4 10" id="KW-0698">rRNA processing</keyword>
<dbReference type="KEGG" id="tut:107371787"/>
<keyword evidence="3 10" id="KW-0690">Ribosome biogenesis</keyword>
<feature type="binding site" evidence="10">
    <location>
        <position position="21"/>
    </location>
    <ligand>
        <name>ATP</name>
        <dbReference type="ChEBI" id="CHEBI:30616"/>
    </ligand>
</feature>
<dbReference type="GO" id="GO:0042274">
    <property type="term" value="P:ribosomal small subunit biogenesis"/>
    <property type="evidence" value="ECO:0007669"/>
    <property type="project" value="UniProtKB-UniRule"/>
</dbReference>
<feature type="binding site" evidence="10">
    <location>
        <position position="116"/>
    </location>
    <ligand>
        <name>ATP</name>
        <dbReference type="ChEBI" id="CHEBI:30616"/>
    </ligand>
</feature>
<evidence type="ECO:0000256" key="4">
    <source>
        <dbReference type="ARBA" id="ARBA00022552"/>
    </source>
</evidence>
<keyword evidence="5 10" id="KW-0808">Transferase</keyword>
<feature type="binding site" evidence="10">
    <location>
        <position position="20"/>
    </location>
    <ligand>
        <name>ATP</name>
        <dbReference type="ChEBI" id="CHEBI:30616"/>
    </ligand>
</feature>
<feature type="binding site" evidence="10">
    <location>
        <position position="19"/>
    </location>
    <ligand>
        <name>ATP</name>
        <dbReference type="ChEBI" id="CHEBI:30616"/>
    </ligand>
</feature>
<gene>
    <name evidence="11" type="primary">107371787</name>
</gene>
<keyword evidence="7 10" id="KW-0418">Kinase</keyword>
<keyword evidence="12" id="KW-1185">Reference proteome</keyword>
<dbReference type="GO" id="GO:0005737">
    <property type="term" value="C:cytoplasm"/>
    <property type="evidence" value="ECO:0007669"/>
    <property type="project" value="UniProtKB-SubCell"/>
</dbReference>
<name>T1JX35_TETUR</name>
<dbReference type="STRING" id="32264.T1JX35"/>
<dbReference type="OrthoDB" id="10251185at2759"/>
<evidence type="ECO:0000256" key="8">
    <source>
        <dbReference type="ARBA" id="ARBA00022840"/>
    </source>
</evidence>
<evidence type="ECO:0000313" key="11">
    <source>
        <dbReference type="EnsemblMetazoa" id="tetur02g10550.1"/>
    </source>
</evidence>
<comment type="similarity">
    <text evidence="10">Belongs to the adenylate kinase family. AK6 subfamily.</text>
</comment>
<dbReference type="Proteomes" id="UP000015104">
    <property type="component" value="Unassembled WGS sequence"/>
</dbReference>
<dbReference type="SUPFAM" id="SSF52540">
    <property type="entry name" value="P-loop containing nucleoside triphosphate hydrolases"/>
    <property type="match status" value="1"/>
</dbReference>
<comment type="catalytic activity">
    <reaction evidence="10">
        <text>ATP + H2O = ADP + phosphate + H(+)</text>
        <dbReference type="Rhea" id="RHEA:13065"/>
        <dbReference type="ChEBI" id="CHEBI:15377"/>
        <dbReference type="ChEBI" id="CHEBI:15378"/>
        <dbReference type="ChEBI" id="CHEBI:30616"/>
        <dbReference type="ChEBI" id="CHEBI:43474"/>
        <dbReference type="ChEBI" id="CHEBI:456216"/>
    </reaction>
</comment>
<dbReference type="GO" id="GO:0004017">
    <property type="term" value="F:AMP kinase activity"/>
    <property type="evidence" value="ECO:0007669"/>
    <property type="project" value="UniProtKB-UniRule"/>
</dbReference>
<evidence type="ECO:0000256" key="6">
    <source>
        <dbReference type="ARBA" id="ARBA00022741"/>
    </source>
</evidence>
<dbReference type="GO" id="GO:0016887">
    <property type="term" value="F:ATP hydrolysis activity"/>
    <property type="evidence" value="ECO:0007669"/>
    <property type="project" value="UniProtKB-UniRule"/>
</dbReference>
<feature type="binding site" evidence="10">
    <location>
        <position position="22"/>
    </location>
    <ligand>
        <name>ATP</name>
        <dbReference type="ChEBI" id="CHEBI:30616"/>
    </ligand>
</feature>
<dbReference type="EMBL" id="CAEY01000823">
    <property type="status" value="NOT_ANNOTATED_CDS"/>
    <property type="molecule type" value="Genomic_DNA"/>
</dbReference>
<keyword evidence="9 10" id="KW-0539">Nucleus</keyword>
<dbReference type="HAMAP" id="MF_00039">
    <property type="entry name" value="Adenylate_kinase_AK6"/>
    <property type="match status" value="1"/>
</dbReference>
<reference evidence="11" key="2">
    <citation type="submission" date="2015-06" db="UniProtKB">
        <authorList>
            <consortium name="EnsemblMetazoa"/>
        </authorList>
    </citation>
    <scope>IDENTIFICATION</scope>
</reference>
<dbReference type="GO" id="GO:0005524">
    <property type="term" value="F:ATP binding"/>
    <property type="evidence" value="ECO:0007669"/>
    <property type="project" value="UniProtKB-KW"/>
</dbReference>
<evidence type="ECO:0000256" key="5">
    <source>
        <dbReference type="ARBA" id="ARBA00022679"/>
    </source>
</evidence>
<dbReference type="Pfam" id="PF13238">
    <property type="entry name" value="AAA_18"/>
    <property type="match status" value="1"/>
</dbReference>
<evidence type="ECO:0000256" key="7">
    <source>
        <dbReference type="ARBA" id="ARBA00022777"/>
    </source>
</evidence>
<keyword evidence="8 10" id="KW-0067">ATP-binding</keyword>
<comment type="catalytic activity">
    <reaction evidence="1 10">
        <text>AMP + ATP = 2 ADP</text>
        <dbReference type="Rhea" id="RHEA:12973"/>
        <dbReference type="ChEBI" id="CHEBI:30616"/>
        <dbReference type="ChEBI" id="CHEBI:456215"/>
        <dbReference type="ChEBI" id="CHEBI:456216"/>
        <dbReference type="EC" id="2.7.4.3"/>
    </reaction>
</comment>
<dbReference type="InterPro" id="IPR020618">
    <property type="entry name" value="Adenyl_kinase_AK6"/>
</dbReference>
<dbReference type="FunFam" id="3.40.50.300:FF:000372">
    <property type="entry name" value="Adenylate kinase isoenzyme 6 homolog"/>
    <property type="match status" value="1"/>
</dbReference>
<dbReference type="GO" id="GO:0005634">
    <property type="term" value="C:nucleus"/>
    <property type="evidence" value="ECO:0007669"/>
    <property type="project" value="UniProtKB-SubCell"/>
</dbReference>
<comment type="subcellular location">
    <subcellularLocation>
        <location evidence="10">Cytoplasm</location>
    </subcellularLocation>
    <subcellularLocation>
        <location evidence="10">Nucleus</location>
    </subcellularLocation>
</comment>
<dbReference type="AlphaFoldDB" id="T1JX35"/>